<evidence type="ECO:0000313" key="3">
    <source>
        <dbReference type="Proteomes" id="UP000440820"/>
    </source>
</evidence>
<dbReference type="SMART" id="SM00507">
    <property type="entry name" value="HNHc"/>
    <property type="match status" value="1"/>
</dbReference>
<dbReference type="InterPro" id="IPR002711">
    <property type="entry name" value="HNH"/>
</dbReference>
<name>A0ABX6G2A4_9BACI</name>
<evidence type="ECO:0000313" key="2">
    <source>
        <dbReference type="EMBL" id="QHA15993.1"/>
    </source>
</evidence>
<gene>
    <name evidence="2" type="ORF">GPA05_02835</name>
</gene>
<organism evidence="2 3">
    <name type="scientific">Bacillus toyonensis</name>
    <dbReference type="NCBI Taxonomy" id="155322"/>
    <lineage>
        <taxon>Bacteria</taxon>
        <taxon>Bacillati</taxon>
        <taxon>Bacillota</taxon>
        <taxon>Bacilli</taxon>
        <taxon>Bacillales</taxon>
        <taxon>Bacillaceae</taxon>
        <taxon>Bacillus</taxon>
        <taxon>Bacillus cereus group</taxon>
    </lineage>
</organism>
<reference evidence="2 3" key="1">
    <citation type="submission" date="2019-12" db="EMBL/GenBank/DDBJ databases">
        <title>Bacillus toyonensis BV-17 genome.</title>
        <authorList>
            <person name="Chen J."/>
        </authorList>
    </citation>
    <scope>NUCLEOTIDE SEQUENCE [LARGE SCALE GENOMIC DNA]</scope>
    <source>
        <strain evidence="2 3">BV-17</strain>
    </source>
</reference>
<evidence type="ECO:0000259" key="1">
    <source>
        <dbReference type="SMART" id="SM00507"/>
    </source>
</evidence>
<accession>A0ABX6G2A4</accession>
<dbReference type="Pfam" id="PF01844">
    <property type="entry name" value="HNH"/>
    <property type="match status" value="1"/>
</dbReference>
<sequence length="199" mass="23161">MENTREYFRSNYQLFRKALNMDECANCSSREDLQIHHIVPLSIGGTNKLTNLALVCGECHAKIHGKKSNMLRLSRIAIEKAKAKGVKFGAERQLVKEYNQAIKDYLTAGVTIQQLIQKYDWLSEATFYRRLREYKLSIGQEVKVLKKSSIKKTKLPKNYNEAIRQYLASEGTVKQVIAKFQGMSEATFYRRLREYRRLN</sequence>
<dbReference type="Gene3D" id="1.10.30.50">
    <property type="match status" value="1"/>
</dbReference>
<dbReference type="Proteomes" id="UP000440820">
    <property type="component" value="Chromosome"/>
</dbReference>
<dbReference type="CDD" id="cd00085">
    <property type="entry name" value="HNHc"/>
    <property type="match status" value="1"/>
</dbReference>
<dbReference type="EMBL" id="CP047044">
    <property type="protein sequence ID" value="QHA15993.1"/>
    <property type="molecule type" value="Genomic_DNA"/>
</dbReference>
<protein>
    <recommendedName>
        <fullName evidence="1">HNH nuclease domain-containing protein</fullName>
    </recommendedName>
</protein>
<dbReference type="RefSeq" id="WP_327945732.1">
    <property type="nucleotide sequence ID" value="NZ_JARMKX010000005.1"/>
</dbReference>
<proteinExistence type="predicted"/>
<keyword evidence="3" id="KW-1185">Reference proteome</keyword>
<feature type="domain" description="HNH nuclease" evidence="1">
    <location>
        <begin position="13"/>
        <end position="61"/>
    </location>
</feature>
<dbReference type="InterPro" id="IPR003615">
    <property type="entry name" value="HNH_nuc"/>
</dbReference>